<comment type="caution">
    <text evidence="1">The sequence shown here is derived from an EMBL/GenBank/DDBJ whole genome shotgun (WGS) entry which is preliminary data.</text>
</comment>
<dbReference type="AlphaFoldDB" id="A0AAD6WVQ6"/>
<accession>A0AAD6WVQ6</accession>
<evidence type="ECO:0000313" key="2">
    <source>
        <dbReference type="Proteomes" id="UP001218188"/>
    </source>
</evidence>
<protein>
    <submittedName>
        <fullName evidence="1">Uncharacterized protein</fullName>
    </submittedName>
</protein>
<sequence>MRRSSGSPTGRATVSLFPFTALAYCQDLPRATSKSLTNITLHRRTRLDEKRRVIFCFQTPGLQFRVERGSGNALFKRVAPAVASFWACGTKPERSPIWAALSPVPLLRCYPQTFVSSLCIVGSLFDL</sequence>
<keyword evidence="2" id="KW-1185">Reference proteome</keyword>
<name>A0AAD6WVQ6_9AGAR</name>
<evidence type="ECO:0000313" key="1">
    <source>
        <dbReference type="EMBL" id="KAJ7025116.1"/>
    </source>
</evidence>
<organism evidence="1 2">
    <name type="scientific">Mycena alexandri</name>
    <dbReference type="NCBI Taxonomy" id="1745969"/>
    <lineage>
        <taxon>Eukaryota</taxon>
        <taxon>Fungi</taxon>
        <taxon>Dikarya</taxon>
        <taxon>Basidiomycota</taxon>
        <taxon>Agaricomycotina</taxon>
        <taxon>Agaricomycetes</taxon>
        <taxon>Agaricomycetidae</taxon>
        <taxon>Agaricales</taxon>
        <taxon>Marasmiineae</taxon>
        <taxon>Mycenaceae</taxon>
        <taxon>Mycena</taxon>
    </lineage>
</organism>
<dbReference type="EMBL" id="JARJCM010000159">
    <property type="protein sequence ID" value="KAJ7025116.1"/>
    <property type="molecule type" value="Genomic_DNA"/>
</dbReference>
<proteinExistence type="predicted"/>
<reference evidence="1" key="1">
    <citation type="submission" date="2023-03" db="EMBL/GenBank/DDBJ databases">
        <title>Massive genome expansion in bonnet fungi (Mycena s.s.) driven by repeated elements and novel gene families across ecological guilds.</title>
        <authorList>
            <consortium name="Lawrence Berkeley National Laboratory"/>
            <person name="Harder C.B."/>
            <person name="Miyauchi S."/>
            <person name="Viragh M."/>
            <person name="Kuo A."/>
            <person name="Thoen E."/>
            <person name="Andreopoulos B."/>
            <person name="Lu D."/>
            <person name="Skrede I."/>
            <person name="Drula E."/>
            <person name="Henrissat B."/>
            <person name="Morin E."/>
            <person name="Kohler A."/>
            <person name="Barry K."/>
            <person name="LaButti K."/>
            <person name="Morin E."/>
            <person name="Salamov A."/>
            <person name="Lipzen A."/>
            <person name="Mereny Z."/>
            <person name="Hegedus B."/>
            <person name="Baldrian P."/>
            <person name="Stursova M."/>
            <person name="Weitz H."/>
            <person name="Taylor A."/>
            <person name="Grigoriev I.V."/>
            <person name="Nagy L.G."/>
            <person name="Martin F."/>
            <person name="Kauserud H."/>
        </authorList>
    </citation>
    <scope>NUCLEOTIDE SEQUENCE</scope>
    <source>
        <strain evidence="1">CBHHK200</strain>
    </source>
</reference>
<dbReference type="Proteomes" id="UP001218188">
    <property type="component" value="Unassembled WGS sequence"/>
</dbReference>
<gene>
    <name evidence="1" type="ORF">C8F04DRAFT_142873</name>
</gene>